<keyword evidence="3" id="KW-1185">Reference proteome</keyword>
<reference evidence="2 3" key="1">
    <citation type="submission" date="2016-10" db="EMBL/GenBank/DDBJ databases">
        <authorList>
            <person name="de Groot N.N."/>
        </authorList>
    </citation>
    <scope>NUCLEOTIDE SEQUENCE [LARGE SCALE GENOMIC DNA]</scope>
    <source>
        <strain evidence="2 3">DSM 16077</strain>
    </source>
</reference>
<proteinExistence type="predicted"/>
<dbReference type="Proteomes" id="UP000199759">
    <property type="component" value="Unassembled WGS sequence"/>
</dbReference>
<dbReference type="SUPFAM" id="SSF55729">
    <property type="entry name" value="Acyl-CoA N-acyltransferases (Nat)"/>
    <property type="match status" value="1"/>
</dbReference>
<dbReference type="InterPro" id="IPR000182">
    <property type="entry name" value="GNAT_dom"/>
</dbReference>
<dbReference type="Pfam" id="PF13302">
    <property type="entry name" value="Acetyltransf_3"/>
    <property type="match status" value="1"/>
</dbReference>
<protein>
    <submittedName>
        <fullName evidence="2">Protein N-acetyltransferase, RimJ/RimL family</fullName>
    </submittedName>
</protein>
<evidence type="ECO:0000313" key="3">
    <source>
        <dbReference type="Proteomes" id="UP000199759"/>
    </source>
</evidence>
<dbReference type="EMBL" id="FNHG01000001">
    <property type="protein sequence ID" value="SDL61756.1"/>
    <property type="molecule type" value="Genomic_DNA"/>
</dbReference>
<accession>A0A1G9LIL3</accession>
<sequence length="184" mass="20410">MTDTVLETERLLLRPPNLSDFEPLCTMMADEVTTRFIGGVQSPALAWRSLCGIAGHWRLRGYGFFSVIEKATGQWLGRVGPWYPHGWPQPEIGWTLNRESWGKGYATEAAIACMDHAFDTLGWDSVIHLIHADNHGSQAVADRVGSTNSGQEVEVPGFGILVDIWGQTAADWRANRQEFIADVV</sequence>
<dbReference type="Gene3D" id="3.40.630.30">
    <property type="match status" value="1"/>
</dbReference>
<dbReference type="PANTHER" id="PTHR43792:SF1">
    <property type="entry name" value="N-ACETYLTRANSFERASE DOMAIN-CONTAINING PROTEIN"/>
    <property type="match status" value="1"/>
</dbReference>
<dbReference type="OrthoDB" id="6293260at2"/>
<dbReference type="PANTHER" id="PTHR43792">
    <property type="entry name" value="GNAT FAMILY, PUTATIVE (AFU_ORTHOLOGUE AFUA_3G00765)-RELATED-RELATED"/>
    <property type="match status" value="1"/>
</dbReference>
<dbReference type="InterPro" id="IPR051531">
    <property type="entry name" value="N-acetyltransferase"/>
</dbReference>
<dbReference type="AlphaFoldDB" id="A0A1G9LIL3"/>
<dbReference type="RefSeq" id="WP_091765038.1">
    <property type="nucleotide sequence ID" value="NZ_FNHG01000001.1"/>
</dbReference>
<gene>
    <name evidence="2" type="ORF">SAMN04488568_10171</name>
</gene>
<dbReference type="GO" id="GO:0016747">
    <property type="term" value="F:acyltransferase activity, transferring groups other than amino-acyl groups"/>
    <property type="evidence" value="ECO:0007669"/>
    <property type="project" value="InterPro"/>
</dbReference>
<name>A0A1G9LIL3_9PROT</name>
<feature type="domain" description="N-acetyltransferase" evidence="1">
    <location>
        <begin position="10"/>
        <end position="145"/>
    </location>
</feature>
<dbReference type="STRING" id="144026.SAMN04488568_10171"/>
<keyword evidence="2" id="KW-0808">Transferase</keyword>
<dbReference type="InterPro" id="IPR016181">
    <property type="entry name" value="Acyl_CoA_acyltransferase"/>
</dbReference>
<organism evidence="2 3">
    <name type="scientific">Maricaulis salignorans</name>
    <dbReference type="NCBI Taxonomy" id="144026"/>
    <lineage>
        <taxon>Bacteria</taxon>
        <taxon>Pseudomonadati</taxon>
        <taxon>Pseudomonadota</taxon>
        <taxon>Alphaproteobacteria</taxon>
        <taxon>Maricaulales</taxon>
        <taxon>Maricaulaceae</taxon>
        <taxon>Maricaulis</taxon>
    </lineage>
</organism>
<evidence type="ECO:0000259" key="1">
    <source>
        <dbReference type="Pfam" id="PF13302"/>
    </source>
</evidence>
<evidence type="ECO:0000313" key="2">
    <source>
        <dbReference type="EMBL" id="SDL61756.1"/>
    </source>
</evidence>